<evidence type="ECO:0000256" key="4">
    <source>
        <dbReference type="ARBA" id="ARBA00022496"/>
    </source>
</evidence>
<dbReference type="Proteomes" id="UP001500034">
    <property type="component" value="Unassembled WGS sequence"/>
</dbReference>
<dbReference type="InterPro" id="IPR003439">
    <property type="entry name" value="ABC_transporter-like_ATP-bd"/>
</dbReference>
<evidence type="ECO:0000259" key="11">
    <source>
        <dbReference type="PROSITE" id="PS50893"/>
    </source>
</evidence>
<organism evidence="12 13">
    <name type="scientific">Streptomyces marokkonensis</name>
    <dbReference type="NCBI Taxonomy" id="324855"/>
    <lineage>
        <taxon>Bacteria</taxon>
        <taxon>Bacillati</taxon>
        <taxon>Actinomycetota</taxon>
        <taxon>Actinomycetes</taxon>
        <taxon>Kitasatosporales</taxon>
        <taxon>Streptomycetaceae</taxon>
        <taxon>Streptomyces</taxon>
    </lineage>
</organism>
<dbReference type="InterPro" id="IPR051535">
    <property type="entry name" value="Siderophore_ABC-ATPase"/>
</dbReference>
<evidence type="ECO:0000256" key="2">
    <source>
        <dbReference type="ARBA" id="ARBA00022448"/>
    </source>
</evidence>
<keyword evidence="7" id="KW-0408">Iron</keyword>
<dbReference type="Gene3D" id="3.40.50.300">
    <property type="entry name" value="P-loop containing nucleotide triphosphate hydrolases"/>
    <property type="match status" value="1"/>
</dbReference>
<dbReference type="InterPro" id="IPR003593">
    <property type="entry name" value="AAA+_ATPase"/>
</dbReference>
<keyword evidence="6" id="KW-0067">ATP-binding</keyword>
<reference evidence="13" key="1">
    <citation type="journal article" date="2019" name="Int. J. Syst. Evol. Microbiol.">
        <title>The Global Catalogue of Microorganisms (GCM) 10K type strain sequencing project: providing services to taxonomists for standard genome sequencing and annotation.</title>
        <authorList>
            <consortium name="The Broad Institute Genomics Platform"/>
            <consortium name="The Broad Institute Genome Sequencing Center for Infectious Disease"/>
            <person name="Wu L."/>
            <person name="Ma J."/>
        </authorList>
    </citation>
    <scope>NUCLEOTIDE SEQUENCE [LARGE SCALE GENOMIC DNA]</scope>
    <source>
        <strain evidence="13">JCM 17027</strain>
    </source>
</reference>
<name>A0ABP7P7E1_9ACTN</name>
<feature type="domain" description="ABC transporter" evidence="11">
    <location>
        <begin position="7"/>
        <end position="243"/>
    </location>
</feature>
<gene>
    <name evidence="12" type="ORF">GCM10022384_11890</name>
</gene>
<keyword evidence="3" id="KW-1003">Cell membrane</keyword>
<accession>A0ABP7P7E1</accession>
<keyword evidence="5" id="KW-0547">Nucleotide-binding</keyword>
<evidence type="ECO:0000313" key="12">
    <source>
        <dbReference type="EMBL" id="GAA3960974.1"/>
    </source>
</evidence>
<evidence type="ECO:0000256" key="3">
    <source>
        <dbReference type="ARBA" id="ARBA00022475"/>
    </source>
</evidence>
<dbReference type="CDD" id="cd03214">
    <property type="entry name" value="ABC_Iron-Siderophores_B12_Hemin"/>
    <property type="match status" value="1"/>
</dbReference>
<keyword evidence="8" id="KW-0406">Ion transport</keyword>
<evidence type="ECO:0000313" key="13">
    <source>
        <dbReference type="Proteomes" id="UP001500034"/>
    </source>
</evidence>
<keyword evidence="2" id="KW-0813">Transport</keyword>
<keyword evidence="4" id="KW-0410">Iron transport</keyword>
<proteinExistence type="predicted"/>
<feature type="compositionally biased region" description="Low complexity" evidence="10">
    <location>
        <begin position="268"/>
        <end position="280"/>
    </location>
</feature>
<dbReference type="PROSITE" id="PS00211">
    <property type="entry name" value="ABC_TRANSPORTER_1"/>
    <property type="match status" value="1"/>
</dbReference>
<evidence type="ECO:0000256" key="7">
    <source>
        <dbReference type="ARBA" id="ARBA00023004"/>
    </source>
</evidence>
<dbReference type="SMART" id="SM00382">
    <property type="entry name" value="AAA"/>
    <property type="match status" value="1"/>
</dbReference>
<dbReference type="Pfam" id="PF00005">
    <property type="entry name" value="ABC_tran"/>
    <property type="match status" value="1"/>
</dbReference>
<dbReference type="PROSITE" id="PS50893">
    <property type="entry name" value="ABC_TRANSPORTER_2"/>
    <property type="match status" value="1"/>
</dbReference>
<dbReference type="SUPFAM" id="SSF52540">
    <property type="entry name" value="P-loop containing nucleoside triphosphate hydrolases"/>
    <property type="match status" value="1"/>
</dbReference>
<dbReference type="PANTHER" id="PTHR42771:SF2">
    <property type="entry name" value="IRON(3+)-HYDROXAMATE IMPORT ATP-BINDING PROTEIN FHUC"/>
    <property type="match status" value="1"/>
</dbReference>
<evidence type="ECO:0000256" key="6">
    <source>
        <dbReference type="ARBA" id="ARBA00022840"/>
    </source>
</evidence>
<evidence type="ECO:0000256" key="8">
    <source>
        <dbReference type="ARBA" id="ARBA00023065"/>
    </source>
</evidence>
<evidence type="ECO:0000256" key="9">
    <source>
        <dbReference type="ARBA" id="ARBA00023136"/>
    </source>
</evidence>
<comment type="caution">
    <text evidence="12">The sequence shown here is derived from an EMBL/GenBank/DDBJ whole genome shotgun (WGS) entry which is preliminary data.</text>
</comment>
<keyword evidence="9" id="KW-0472">Membrane</keyword>
<sequence length="347" mass="36761">MTASHTLATEDLTLGYGDRAVIEGLDLTLAAGRITVIVGANACGKSTLLRAMSRLLVPRTGRVVLDGKEVHRTPAKELARTLGLLPQSPVTPEGITVLDLVGRGRHPHQRAFSRWTAKDDAAVAAALEATQTTDLMDRAVDELSGGQRQRVWIAMALAQQTDLLLLDEPTTFLDISHQVEVLDLLTDLNRTRGTTIVMVLHDLNLAARYADRLIALASGRLHAAGTTEDVMTEDTVRALYGMESRVIEDPVSGKPLVLPIGRHHTTDTTEAARTTASDTSGTGAEVRTTASGTSRSGAEVRTTASGTSRSGAEVRTTASDTSRSGAEVRTTASDASRNGTPKSGARP</sequence>
<feature type="region of interest" description="Disordered" evidence="10">
    <location>
        <begin position="257"/>
        <end position="347"/>
    </location>
</feature>
<comment type="subcellular location">
    <subcellularLocation>
        <location evidence="1">Cell membrane</location>
        <topology evidence="1">Peripheral membrane protein</topology>
    </subcellularLocation>
</comment>
<evidence type="ECO:0000256" key="5">
    <source>
        <dbReference type="ARBA" id="ARBA00022741"/>
    </source>
</evidence>
<evidence type="ECO:0000256" key="1">
    <source>
        <dbReference type="ARBA" id="ARBA00004202"/>
    </source>
</evidence>
<keyword evidence="13" id="KW-1185">Reference proteome</keyword>
<dbReference type="PANTHER" id="PTHR42771">
    <property type="entry name" value="IRON(3+)-HYDROXAMATE IMPORT ATP-BINDING PROTEIN FHUC"/>
    <property type="match status" value="1"/>
</dbReference>
<dbReference type="InterPro" id="IPR017871">
    <property type="entry name" value="ABC_transporter-like_CS"/>
</dbReference>
<dbReference type="EMBL" id="BAABCQ010000015">
    <property type="protein sequence ID" value="GAA3960974.1"/>
    <property type="molecule type" value="Genomic_DNA"/>
</dbReference>
<evidence type="ECO:0000256" key="10">
    <source>
        <dbReference type="SAM" id="MobiDB-lite"/>
    </source>
</evidence>
<feature type="compositionally biased region" description="Polar residues" evidence="10">
    <location>
        <begin position="288"/>
        <end position="341"/>
    </location>
</feature>
<protein>
    <recommendedName>
        <fullName evidence="11">ABC transporter domain-containing protein</fullName>
    </recommendedName>
</protein>
<dbReference type="InterPro" id="IPR027417">
    <property type="entry name" value="P-loop_NTPase"/>
</dbReference>